<dbReference type="Pfam" id="PF00067">
    <property type="entry name" value="p450"/>
    <property type="match status" value="1"/>
</dbReference>
<evidence type="ECO:0000256" key="2">
    <source>
        <dbReference type="ARBA" id="ARBA00010617"/>
    </source>
</evidence>
<evidence type="ECO:0000313" key="8">
    <source>
        <dbReference type="Proteomes" id="UP000695000"/>
    </source>
</evidence>
<keyword evidence="3" id="KW-0349">Heme</keyword>
<keyword evidence="6" id="KW-0408">Iron</keyword>
<gene>
    <name evidence="9" type="primary">LOC108557717</name>
</gene>
<evidence type="ECO:0000256" key="4">
    <source>
        <dbReference type="ARBA" id="ARBA00022723"/>
    </source>
</evidence>
<dbReference type="PRINTS" id="PR00463">
    <property type="entry name" value="EP450I"/>
</dbReference>
<dbReference type="InterPro" id="IPR050479">
    <property type="entry name" value="CYP11_CYP27_families"/>
</dbReference>
<dbReference type="SUPFAM" id="SSF48264">
    <property type="entry name" value="Cytochrome P450"/>
    <property type="match status" value="1"/>
</dbReference>
<name>A0ABM1M5J9_NICVS</name>
<evidence type="ECO:0000313" key="9">
    <source>
        <dbReference type="RefSeq" id="XP_017769849.1"/>
    </source>
</evidence>
<keyword evidence="7" id="KW-0503">Monooxygenase</keyword>
<dbReference type="PANTHER" id="PTHR24279">
    <property type="entry name" value="CYTOCHROME P450"/>
    <property type="match status" value="1"/>
</dbReference>
<protein>
    <submittedName>
        <fullName evidence="9">Cytochrome P450 315a1, mitochondrial</fullName>
    </submittedName>
</protein>
<comment type="similarity">
    <text evidence="2">Belongs to the cytochrome P450 family.</text>
</comment>
<keyword evidence="8" id="KW-1185">Reference proteome</keyword>
<organism evidence="8 9">
    <name type="scientific">Nicrophorus vespilloides</name>
    <name type="common">Boreal carrion beetle</name>
    <dbReference type="NCBI Taxonomy" id="110193"/>
    <lineage>
        <taxon>Eukaryota</taxon>
        <taxon>Metazoa</taxon>
        <taxon>Ecdysozoa</taxon>
        <taxon>Arthropoda</taxon>
        <taxon>Hexapoda</taxon>
        <taxon>Insecta</taxon>
        <taxon>Pterygota</taxon>
        <taxon>Neoptera</taxon>
        <taxon>Endopterygota</taxon>
        <taxon>Coleoptera</taxon>
        <taxon>Polyphaga</taxon>
        <taxon>Staphyliniformia</taxon>
        <taxon>Silphidae</taxon>
        <taxon>Nicrophorinae</taxon>
        <taxon>Nicrophorus</taxon>
    </lineage>
</organism>
<dbReference type="PRINTS" id="PR00385">
    <property type="entry name" value="P450"/>
</dbReference>
<keyword evidence="4" id="KW-0479">Metal-binding</keyword>
<dbReference type="InterPro" id="IPR002401">
    <property type="entry name" value="Cyt_P450_E_grp-I"/>
</dbReference>
<proteinExistence type="inferred from homology"/>
<accession>A0ABM1M5J9</accession>
<evidence type="ECO:0000256" key="7">
    <source>
        <dbReference type="ARBA" id="ARBA00023033"/>
    </source>
</evidence>
<dbReference type="Proteomes" id="UP000695000">
    <property type="component" value="Unplaced"/>
</dbReference>
<evidence type="ECO:0000256" key="3">
    <source>
        <dbReference type="ARBA" id="ARBA00022617"/>
    </source>
</evidence>
<evidence type="ECO:0000256" key="6">
    <source>
        <dbReference type="ARBA" id="ARBA00023004"/>
    </source>
</evidence>
<evidence type="ECO:0000256" key="5">
    <source>
        <dbReference type="ARBA" id="ARBA00023002"/>
    </source>
</evidence>
<evidence type="ECO:0000256" key="1">
    <source>
        <dbReference type="ARBA" id="ARBA00001971"/>
    </source>
</evidence>
<dbReference type="Gene3D" id="1.10.630.10">
    <property type="entry name" value="Cytochrome P450"/>
    <property type="match status" value="1"/>
</dbReference>
<comment type="cofactor">
    <cofactor evidence="1">
        <name>heme</name>
        <dbReference type="ChEBI" id="CHEBI:30413"/>
    </cofactor>
</comment>
<dbReference type="PANTHER" id="PTHR24279:SF120">
    <property type="entry name" value="CYTOCHROME P450"/>
    <property type="match status" value="1"/>
</dbReference>
<dbReference type="InterPro" id="IPR001128">
    <property type="entry name" value="Cyt_P450"/>
</dbReference>
<dbReference type="GeneID" id="108557717"/>
<keyword evidence="5" id="KW-0560">Oxidoreductase</keyword>
<dbReference type="InterPro" id="IPR036396">
    <property type="entry name" value="Cyt_P450_sf"/>
</dbReference>
<dbReference type="RefSeq" id="XP_017769849.1">
    <property type="nucleotide sequence ID" value="XM_017914360.1"/>
</dbReference>
<reference evidence="9" key="1">
    <citation type="submission" date="2025-08" db="UniProtKB">
        <authorList>
            <consortium name="RefSeq"/>
        </authorList>
    </citation>
    <scope>IDENTIFICATION</scope>
    <source>
        <tissue evidence="9">Whole Larva</tissue>
    </source>
</reference>
<sequence length="455" mass="52314">MSGGGLTRKYLSHFTTKSATIPRSRGWMFGGTKWSLMAAGGPEQLHKYVDRRHKKYGPIFRETLGGGVDGVFISDVNYMRQVFQLDGKYPVHLVPEAWTLYNKRFGTSRGLFFMNGQEWLNNRRIMNNFLLKGDMSYVNEACDVAAHNFAQLMTPKDLEISLYKWSLNTLIAVLLGARNYEEYVRTNTYDLRELTKNVKLIFDSSTRLEQLPVKWASHNNWKQWTNFVQCVDIALDGATDLVMNLMDVKYDGGLLERMMSAMPKSDVIKVIVDLILAAGDTTTYTMLWCLYNLAKHPELQNNLHIKSKYCPDTKVTSYRNFIKETLRLYPVAPFVTRVIVEEPVTVGPYRIDIGNIIILSLYTSGRNASLFPRPHSFDPDRWFTRSPDMQKATLHFAMGARSCIGRKIAERQLESTLEMIVKKYHVQLEVDEDIEMIMNMVVVPSKTLKLKLTPR</sequence>